<comment type="similarity">
    <text evidence="8">Belongs to the CobB/CbiA family.</text>
</comment>
<comment type="miscellaneous">
    <text evidence="8">The a and c carboxylates of cobyrinate are activated for nucleophilic attack via formation of a phosphorylated intermediate by ATP. CbiA catalyzes first the amidation of the c-carboxylate, and then that of the a-carboxylate.</text>
</comment>
<dbReference type="EC" id="6.3.5.11" evidence="8"/>
<dbReference type="CDD" id="cd05388">
    <property type="entry name" value="CobB_N"/>
    <property type="match status" value="1"/>
</dbReference>
<dbReference type="InterPro" id="IPR011698">
    <property type="entry name" value="GATase_3"/>
</dbReference>
<dbReference type="NCBIfam" id="NF002204">
    <property type="entry name" value="PRK01077.1"/>
    <property type="match status" value="1"/>
</dbReference>
<dbReference type="SUPFAM" id="SSF52540">
    <property type="entry name" value="P-loop containing nucleoside triphosphate hydrolases"/>
    <property type="match status" value="1"/>
</dbReference>
<comment type="catalytic activity">
    <reaction evidence="8">
        <text>cob(II)yrinate + 2 L-glutamine + 2 ATP + 2 H2O = cob(II)yrinate a,c diamide + 2 L-glutamate + 2 ADP + 2 phosphate + 2 H(+)</text>
        <dbReference type="Rhea" id="RHEA:26289"/>
        <dbReference type="ChEBI" id="CHEBI:15377"/>
        <dbReference type="ChEBI" id="CHEBI:15378"/>
        <dbReference type="ChEBI" id="CHEBI:29985"/>
        <dbReference type="ChEBI" id="CHEBI:30616"/>
        <dbReference type="ChEBI" id="CHEBI:43474"/>
        <dbReference type="ChEBI" id="CHEBI:58359"/>
        <dbReference type="ChEBI" id="CHEBI:58537"/>
        <dbReference type="ChEBI" id="CHEBI:58894"/>
        <dbReference type="ChEBI" id="CHEBI:456216"/>
        <dbReference type="EC" id="6.3.5.11"/>
    </reaction>
</comment>
<evidence type="ECO:0000256" key="2">
    <source>
        <dbReference type="ARBA" id="ARBA00022573"/>
    </source>
</evidence>
<comment type="function">
    <text evidence="8">Catalyzes the ATP-dependent amidation of the two carboxylate groups at positions a and c of cobyrinate, using either L-glutamine or ammonia as the nitrogen source.</text>
</comment>
<reference evidence="12 13" key="1">
    <citation type="journal article" date="2016" name="ISME J.">
        <title>Chasing the elusive Euryarchaeota class WSA2: genomes reveal a uniquely fastidious methyl-reducing methanogen.</title>
        <authorList>
            <person name="Nobu M.K."/>
            <person name="Narihiro T."/>
            <person name="Kuroda K."/>
            <person name="Mei R."/>
            <person name="Liu W.T."/>
        </authorList>
    </citation>
    <scope>NUCLEOTIDE SEQUENCE [LARGE SCALE GENOMIC DNA]</scope>
    <source>
        <strain evidence="11">ADurb1013_Bin02101</strain>
        <strain evidence="12">ADurb1213_Bin02801</strain>
    </source>
</reference>
<dbReference type="GO" id="GO:0009236">
    <property type="term" value="P:cobalamin biosynthetic process"/>
    <property type="evidence" value="ECO:0007669"/>
    <property type="project" value="UniProtKB-UniRule"/>
</dbReference>
<feature type="site" description="Increases nucleophilicity of active site Cys" evidence="8">
    <location>
        <position position="434"/>
    </location>
</feature>
<evidence type="ECO:0000256" key="3">
    <source>
        <dbReference type="ARBA" id="ARBA00022598"/>
    </source>
</evidence>
<keyword evidence="5 8" id="KW-0067">ATP-binding</keyword>
<evidence type="ECO:0000256" key="6">
    <source>
        <dbReference type="ARBA" id="ARBA00022842"/>
    </source>
</evidence>
<comment type="caution">
    <text evidence="12">The sequence shown here is derived from an EMBL/GenBank/DDBJ whole genome shotgun (WGS) entry which is preliminary data.</text>
</comment>
<dbReference type="Pfam" id="PF07685">
    <property type="entry name" value="GATase_3"/>
    <property type="match status" value="1"/>
</dbReference>
<dbReference type="InterPro" id="IPR027417">
    <property type="entry name" value="P-loop_NTPase"/>
</dbReference>
<organism evidence="12">
    <name type="scientific">Candidatus Methanofastidiosum methylothiophilum</name>
    <dbReference type="NCBI Taxonomy" id="1705564"/>
    <lineage>
        <taxon>Archaea</taxon>
        <taxon>Methanobacteriati</taxon>
        <taxon>Methanobacteriota</taxon>
        <taxon>Stenosarchaea group</taxon>
        <taxon>Candidatus Methanofastidiosia</taxon>
        <taxon>Candidatus Methanofastidiosales</taxon>
        <taxon>Candidatus Methanofastidiosaceae</taxon>
        <taxon>Candidatus Methanofastidiosum</taxon>
    </lineage>
</organism>
<dbReference type="HAMAP" id="MF_00027">
    <property type="entry name" value="CobB_CbiA"/>
    <property type="match status" value="1"/>
</dbReference>
<feature type="active site" description="Nucleophile" evidence="8">
    <location>
        <position position="333"/>
    </location>
</feature>
<name>A0A150JK54_9EURY</name>
<dbReference type="Gene3D" id="3.40.50.880">
    <property type="match status" value="1"/>
</dbReference>
<dbReference type="EMBL" id="LNJB01000001">
    <property type="protein sequence ID" value="KYC55464.1"/>
    <property type="molecule type" value="Genomic_DNA"/>
</dbReference>
<dbReference type="UniPathway" id="UPA00148">
    <property type="reaction ID" value="UER00231"/>
</dbReference>
<evidence type="ECO:0000259" key="9">
    <source>
        <dbReference type="Pfam" id="PF01656"/>
    </source>
</evidence>
<dbReference type="Proteomes" id="UP000092420">
    <property type="component" value="Unassembled WGS sequence"/>
</dbReference>
<gene>
    <name evidence="8" type="primary">cbiA</name>
    <name evidence="11" type="ORF">AN188_00116</name>
    <name evidence="12" type="ORF">APG09_00248</name>
</gene>
<comment type="cofactor">
    <cofactor evidence="1 8">
        <name>Mg(2+)</name>
        <dbReference type="ChEBI" id="CHEBI:18420"/>
    </cofactor>
</comment>
<feature type="domain" description="CobQ/CobB/MinD/ParA nucleotide binding" evidence="9">
    <location>
        <begin position="6"/>
        <end position="180"/>
    </location>
</feature>
<dbReference type="GO" id="GO:0005524">
    <property type="term" value="F:ATP binding"/>
    <property type="evidence" value="ECO:0007669"/>
    <property type="project" value="UniProtKB-UniRule"/>
</dbReference>
<evidence type="ECO:0000256" key="5">
    <source>
        <dbReference type="ARBA" id="ARBA00022840"/>
    </source>
</evidence>
<evidence type="ECO:0000313" key="13">
    <source>
        <dbReference type="Proteomes" id="UP000092420"/>
    </source>
</evidence>
<dbReference type="PROSITE" id="PS51274">
    <property type="entry name" value="GATASE_COBBQ"/>
    <property type="match status" value="1"/>
</dbReference>
<sequence>MNIPRVVIAGTASGVGKTSISCGIMKALSKKNNVAPFKVGPDFIDPIYHRFATDNFSRNLDTFFMEKDALIENFLRGASKKDIAIIEGVRGLYEGIDPIDEIGSTSHVSKLLDSPVILVMNVRSLTKSAAAYIKGFQTLDPNVKIRGVILNQVRDDTHFKKLQKAIKTFTDIEIIGSIERGAISLSSRHLGLVPLIEKEDREEIMEGLGKQIEASLDIDKIKEIAKEATNLEKREGFLFQVNSELKNNRITVGIPFDKTFSFYYRENIEALEENGAKIIYFKPTEGEDLPEADCYYIGGGYPEVYSEKISNNTDFLNNLKSASKECKPIYGECGGLMVLSKYIEVENTKYPMAGIFDEGTVMKKTKQGLSYVIAQPTEKHFFLKDIVKGHEFHYSKIEPAPQKKDFVYKILRGKGISNGRDGLIKNKCIGSYLHIHIGGAPSWASSFLENVY</sequence>
<dbReference type="Gene3D" id="3.40.50.300">
    <property type="entry name" value="P-loop containing nucleotide triphosphate hydrolases"/>
    <property type="match status" value="2"/>
</dbReference>
<dbReference type="CDD" id="cd03130">
    <property type="entry name" value="GATase1_CobB"/>
    <property type="match status" value="1"/>
</dbReference>
<dbReference type="NCBIfam" id="TIGR00379">
    <property type="entry name" value="cobB"/>
    <property type="match status" value="1"/>
</dbReference>
<dbReference type="PANTHER" id="PTHR43873">
    <property type="entry name" value="COBYRINATE A,C-DIAMIDE SYNTHASE"/>
    <property type="match status" value="1"/>
</dbReference>
<dbReference type="SUPFAM" id="SSF52317">
    <property type="entry name" value="Class I glutamine amidotransferase-like"/>
    <property type="match status" value="1"/>
</dbReference>
<accession>A0A150JN27</accession>
<comment type="domain">
    <text evidence="8">Comprises of two domains. The C-terminal domain contains the binding site for glutamine and catalyzes the hydrolysis of this substrate to glutamate and ammonia. The N-terminal domain is anticipated to bind ATP and cobyrinate and catalyzes the ultimate synthesis of the diamide product. The ammonia produced via the glutaminase domain is probably translocated to the adjacent domain via a molecular tunnel, where it reacts with an activated intermediate.</text>
</comment>
<keyword evidence="4 8" id="KW-0547">Nucleotide-binding</keyword>
<evidence type="ECO:0000256" key="1">
    <source>
        <dbReference type="ARBA" id="ARBA00001946"/>
    </source>
</evidence>
<evidence type="ECO:0000313" key="12">
    <source>
        <dbReference type="EMBL" id="KYC58501.1"/>
    </source>
</evidence>
<comment type="pathway">
    <text evidence="8">Cofactor biosynthesis; adenosylcobalamin biosynthesis; cob(II)yrinate a,c-diamide from sirohydrochlorin (anaerobic route): step 10/10.</text>
</comment>
<dbReference type="InterPro" id="IPR004484">
    <property type="entry name" value="CbiA/CobB_synth"/>
</dbReference>
<dbReference type="GO" id="GO:0042242">
    <property type="term" value="F:cobyrinic acid a,c-diamide synthase activity"/>
    <property type="evidence" value="ECO:0007669"/>
    <property type="project" value="UniProtKB-UniRule"/>
</dbReference>
<keyword evidence="6 8" id="KW-0460">Magnesium</keyword>
<dbReference type="InterPro" id="IPR029062">
    <property type="entry name" value="Class_I_gatase-like"/>
</dbReference>
<dbReference type="PANTHER" id="PTHR43873:SF1">
    <property type="entry name" value="COBYRINATE A,C-DIAMIDE SYNTHASE"/>
    <property type="match status" value="1"/>
</dbReference>
<keyword evidence="3 8" id="KW-0436">Ligase</keyword>
<dbReference type="EMBL" id="LNJE01000002">
    <property type="protein sequence ID" value="KYC58501.1"/>
    <property type="molecule type" value="Genomic_DNA"/>
</dbReference>
<accession>A0A150JK54</accession>
<dbReference type="Pfam" id="PF01656">
    <property type="entry name" value="CbiA"/>
    <property type="match status" value="1"/>
</dbReference>
<proteinExistence type="inferred from homology"/>
<keyword evidence="7 8" id="KW-0315">Glutamine amidotransferase</keyword>
<evidence type="ECO:0000256" key="7">
    <source>
        <dbReference type="ARBA" id="ARBA00022962"/>
    </source>
</evidence>
<dbReference type="PATRIC" id="fig|1706433.3.peg.117"/>
<feature type="domain" description="CobB/CobQ-like glutamine amidotransferase" evidence="10">
    <location>
        <begin position="252"/>
        <end position="438"/>
    </location>
</feature>
<evidence type="ECO:0000313" key="11">
    <source>
        <dbReference type="EMBL" id="KYC55464.1"/>
    </source>
</evidence>
<protein>
    <recommendedName>
        <fullName evidence="8">Cobyrinate a,c-diamide synthase</fullName>
        <ecNumber evidence="8">6.3.5.11</ecNumber>
    </recommendedName>
    <alternativeName>
        <fullName evidence="8">Cobyrinic acid a,c-diamide synthetase</fullName>
    </alternativeName>
</protein>
<evidence type="ECO:0000256" key="4">
    <source>
        <dbReference type="ARBA" id="ARBA00022741"/>
    </source>
</evidence>
<dbReference type="AlphaFoldDB" id="A0A150JK54"/>
<evidence type="ECO:0000259" key="10">
    <source>
        <dbReference type="Pfam" id="PF07685"/>
    </source>
</evidence>
<keyword evidence="2 8" id="KW-0169">Cobalamin biosynthesis</keyword>
<dbReference type="PATRIC" id="fig|1706435.3.peg.240"/>
<dbReference type="InterPro" id="IPR002586">
    <property type="entry name" value="CobQ/CobB/MinD/ParA_Nub-bd_dom"/>
</dbReference>
<evidence type="ECO:0000256" key="8">
    <source>
        <dbReference type="HAMAP-Rule" id="MF_00027"/>
    </source>
</evidence>
<accession>A0A150JEX8</accession>